<organism evidence="1 2">
    <name type="scientific">Kiloniella laminariae</name>
    <dbReference type="NCBI Taxonomy" id="454162"/>
    <lineage>
        <taxon>Bacteria</taxon>
        <taxon>Pseudomonadati</taxon>
        <taxon>Pseudomonadota</taxon>
        <taxon>Alphaproteobacteria</taxon>
        <taxon>Rhodospirillales</taxon>
        <taxon>Kiloniellaceae</taxon>
        <taxon>Kiloniella</taxon>
    </lineage>
</organism>
<accession>A0ABT4LMQ7</accession>
<dbReference type="RefSeq" id="WP_269424565.1">
    <property type="nucleotide sequence ID" value="NZ_JAPWGY010000007.1"/>
</dbReference>
<dbReference type="Proteomes" id="UP001069802">
    <property type="component" value="Unassembled WGS sequence"/>
</dbReference>
<evidence type="ECO:0008006" key="3">
    <source>
        <dbReference type="Google" id="ProtNLM"/>
    </source>
</evidence>
<proteinExistence type="predicted"/>
<evidence type="ECO:0000313" key="1">
    <source>
        <dbReference type="EMBL" id="MCZ4282415.1"/>
    </source>
</evidence>
<sequence>MQLIDWPICPHYSRAFFKSRLVALENEIKALGLSVEISTDFDHYQDISNAMPDTKYVNPAFDPALNTLTPDRCFWINVYLQQPDNCVSYISAKLLPYTSLRESLENLRFWYEQGKIPDGTTIRELSVDREKTVRGKLSYSGRLYTRPDWRRKGLSRILPHLTRSLILSRFDVDYHFGVMNHILHEKGQNRHYGFAHLEKWLHLDFRYRQDVPVDLRLYVLYMSRHNIIEEIRAAGSPPVSDLTEAAIPRVPEFVF</sequence>
<keyword evidence="2" id="KW-1185">Reference proteome</keyword>
<gene>
    <name evidence="1" type="ORF">O4H49_16630</name>
</gene>
<dbReference type="EMBL" id="JAPWGY010000007">
    <property type="protein sequence ID" value="MCZ4282415.1"/>
    <property type="molecule type" value="Genomic_DNA"/>
</dbReference>
<reference evidence="1" key="1">
    <citation type="submission" date="2022-12" db="EMBL/GenBank/DDBJ databases">
        <title>Bacterial isolates from different developmental stages of Nematostella vectensis.</title>
        <authorList>
            <person name="Fraune S."/>
        </authorList>
    </citation>
    <scope>NUCLEOTIDE SEQUENCE</scope>
    <source>
        <strain evidence="1">G21630-S1</strain>
    </source>
</reference>
<name>A0ABT4LMQ7_9PROT</name>
<evidence type="ECO:0000313" key="2">
    <source>
        <dbReference type="Proteomes" id="UP001069802"/>
    </source>
</evidence>
<protein>
    <recommendedName>
        <fullName evidence="3">N-acetyltransferase domain-containing protein</fullName>
    </recommendedName>
</protein>
<comment type="caution">
    <text evidence="1">The sequence shown here is derived from an EMBL/GenBank/DDBJ whole genome shotgun (WGS) entry which is preliminary data.</text>
</comment>